<dbReference type="AlphaFoldDB" id="A0A0M9WK38"/>
<dbReference type="Proteomes" id="UP000037696">
    <property type="component" value="Unassembled WGS sequence"/>
</dbReference>
<name>A0A0M9WK38_9EURO</name>
<gene>
    <name evidence="1" type="ORF">ACN38_g1131</name>
</gene>
<comment type="caution">
    <text evidence="1">The sequence shown here is derived from an EMBL/GenBank/DDBJ whole genome shotgun (WGS) entry which is preliminary data.</text>
</comment>
<evidence type="ECO:0000313" key="2">
    <source>
        <dbReference type="Proteomes" id="UP000037696"/>
    </source>
</evidence>
<keyword evidence="2" id="KW-1185">Reference proteome</keyword>
<organism evidence="1 2">
    <name type="scientific">Penicillium nordicum</name>
    <dbReference type="NCBI Taxonomy" id="229535"/>
    <lineage>
        <taxon>Eukaryota</taxon>
        <taxon>Fungi</taxon>
        <taxon>Dikarya</taxon>
        <taxon>Ascomycota</taxon>
        <taxon>Pezizomycotina</taxon>
        <taxon>Eurotiomycetes</taxon>
        <taxon>Eurotiomycetidae</taxon>
        <taxon>Eurotiales</taxon>
        <taxon>Aspergillaceae</taxon>
        <taxon>Penicillium</taxon>
    </lineage>
</organism>
<evidence type="ECO:0000313" key="1">
    <source>
        <dbReference type="EMBL" id="KOS47843.1"/>
    </source>
</evidence>
<proteinExistence type="predicted"/>
<accession>A0A0M9WK38</accession>
<dbReference type="EMBL" id="LHQQ01000011">
    <property type="protein sequence ID" value="KOS47843.1"/>
    <property type="molecule type" value="Genomic_DNA"/>
</dbReference>
<sequence>MNLDILSRLTFNITCFRLRRSESPLIHYHGILFILQITTLHNNLLLPNLRILNNPRQSNIQNTILQLRRDPINTDS</sequence>
<reference evidence="1 2" key="1">
    <citation type="submission" date="2015-08" db="EMBL/GenBank/DDBJ databases">
        <title>Genome sequencing of Penicillium nordicum.</title>
        <authorList>
            <person name="Nguyen H.D."/>
            <person name="Seifert K.A."/>
        </authorList>
    </citation>
    <scope>NUCLEOTIDE SEQUENCE [LARGE SCALE GENOMIC DNA]</scope>
    <source>
        <strain evidence="1 2">DAOMC 185683</strain>
    </source>
</reference>
<protein>
    <submittedName>
        <fullName evidence="1">Uncharacterized protein</fullName>
    </submittedName>
</protein>